<comment type="caution">
    <text evidence="2">The sequence shown here is derived from an EMBL/GenBank/DDBJ whole genome shotgun (WGS) entry which is preliminary data.</text>
</comment>
<accession>A0A8I0N1E9</accession>
<sequence>MYKRIMSALWMLLAVQSQAAEEALTIDSVVPSHMELAFPNDAKVYPDSSDFTVLNAVLMSNDSGERFATVTLKNQSSGRRTLTHKHLLALTANGQRIMPMELSEHFNGGETLSLTLSFGESKFPLLQVYTRN</sequence>
<feature type="signal peptide" evidence="1">
    <location>
        <begin position="1"/>
        <end position="19"/>
    </location>
</feature>
<dbReference type="RefSeq" id="WP_128730637.1">
    <property type="nucleotide sequence ID" value="NZ_AQHF01000034.1"/>
</dbReference>
<dbReference type="SUPFAM" id="SSF49303">
    <property type="entry name" value="beta-Galactosidase/glucuronidase domain"/>
    <property type="match status" value="1"/>
</dbReference>
<evidence type="ECO:0000313" key="3">
    <source>
        <dbReference type="Proteomes" id="UP000660708"/>
    </source>
</evidence>
<evidence type="ECO:0008006" key="4">
    <source>
        <dbReference type="Google" id="ProtNLM"/>
    </source>
</evidence>
<evidence type="ECO:0000313" key="2">
    <source>
        <dbReference type="EMBL" id="MBE0349138.1"/>
    </source>
</evidence>
<keyword evidence="3" id="KW-1185">Reference proteome</keyword>
<protein>
    <recommendedName>
        <fullName evidence="4">Copper chaperone PCu(A)C</fullName>
    </recommendedName>
</protein>
<proteinExistence type="predicted"/>
<dbReference type="AlphaFoldDB" id="A0A8I0N1E9"/>
<gene>
    <name evidence="2" type="ORF">PPEP_b1065</name>
</gene>
<evidence type="ECO:0000256" key="1">
    <source>
        <dbReference type="SAM" id="SignalP"/>
    </source>
</evidence>
<dbReference type="Proteomes" id="UP000660708">
    <property type="component" value="Unassembled WGS sequence"/>
</dbReference>
<name>A0A8I0N1E9_9GAMM</name>
<keyword evidence="1" id="KW-0732">Signal</keyword>
<dbReference type="InterPro" id="IPR036156">
    <property type="entry name" value="Beta-gal/glucu_dom_sf"/>
</dbReference>
<feature type="chain" id="PRO_5034394691" description="Copper chaperone PCu(A)C" evidence="1">
    <location>
        <begin position="20"/>
        <end position="132"/>
    </location>
</feature>
<organism evidence="2 3">
    <name type="scientific">Pseudoalteromonas peptidolytica F12-50-A1</name>
    <dbReference type="NCBI Taxonomy" id="1315280"/>
    <lineage>
        <taxon>Bacteria</taxon>
        <taxon>Pseudomonadati</taxon>
        <taxon>Pseudomonadota</taxon>
        <taxon>Gammaproteobacteria</taxon>
        <taxon>Alteromonadales</taxon>
        <taxon>Pseudoalteromonadaceae</taxon>
        <taxon>Pseudoalteromonas</taxon>
    </lineage>
</organism>
<reference evidence="2 3" key="1">
    <citation type="submission" date="2015-06" db="EMBL/GenBank/DDBJ databases">
        <title>Genome sequence of Pseudoalteromonas peptidolytica.</title>
        <authorList>
            <person name="Xie B.-B."/>
            <person name="Rong J.-C."/>
            <person name="Qin Q.-L."/>
            <person name="Zhang Y.-Z."/>
        </authorList>
    </citation>
    <scope>NUCLEOTIDE SEQUENCE [LARGE SCALE GENOMIC DNA]</scope>
    <source>
        <strain evidence="2 3">F12-50-A1</strain>
    </source>
</reference>
<dbReference type="EMBL" id="AQHF01000034">
    <property type="protein sequence ID" value="MBE0349138.1"/>
    <property type="molecule type" value="Genomic_DNA"/>
</dbReference>